<dbReference type="PANTHER" id="PTHR11358:SF35">
    <property type="entry name" value="FORMIMIDOYLGLUTAMASE"/>
    <property type="match status" value="1"/>
</dbReference>
<dbReference type="CDD" id="cd09988">
    <property type="entry name" value="Formimidoylglutamase"/>
    <property type="match status" value="1"/>
</dbReference>
<proteinExistence type="inferred from homology"/>
<dbReference type="SUPFAM" id="SSF52768">
    <property type="entry name" value="Arginase/deacetylase"/>
    <property type="match status" value="1"/>
</dbReference>
<evidence type="ECO:0000256" key="1">
    <source>
        <dbReference type="ARBA" id="ARBA00022723"/>
    </source>
</evidence>
<evidence type="ECO:0000256" key="5">
    <source>
        <dbReference type="PIRSR" id="PIRSR036979-1"/>
    </source>
</evidence>
<dbReference type="InterPro" id="IPR006035">
    <property type="entry name" value="Ureohydrolase"/>
</dbReference>
<comment type="cofactor">
    <cofactor evidence="5">
        <name>Mn(2+)</name>
        <dbReference type="ChEBI" id="CHEBI:29035"/>
    </cofactor>
    <text evidence="5">Binds 2 manganese ions per subunit.</text>
</comment>
<dbReference type="Pfam" id="PF00491">
    <property type="entry name" value="Arginase"/>
    <property type="match status" value="1"/>
</dbReference>
<dbReference type="GO" id="GO:0033389">
    <property type="term" value="P:putrescine biosynthetic process from arginine, via agmatine"/>
    <property type="evidence" value="ECO:0007669"/>
    <property type="project" value="TreeGrafter"/>
</dbReference>
<dbReference type="AlphaFoldDB" id="A0A1M6E3A5"/>
<dbReference type="PROSITE" id="PS51409">
    <property type="entry name" value="ARGINASE_2"/>
    <property type="match status" value="1"/>
</dbReference>
<feature type="binding site" evidence="5">
    <location>
        <position position="170"/>
    </location>
    <ligand>
        <name>Mn(2+)</name>
        <dbReference type="ChEBI" id="CHEBI:29035"/>
        <label>1</label>
    </ligand>
</feature>
<dbReference type="GO" id="GO:0008783">
    <property type="term" value="F:agmatinase activity"/>
    <property type="evidence" value="ECO:0007669"/>
    <property type="project" value="TreeGrafter"/>
</dbReference>
<evidence type="ECO:0000256" key="6">
    <source>
        <dbReference type="PROSITE-ProRule" id="PRU00742"/>
    </source>
</evidence>
<dbReference type="OrthoDB" id="9788689at2"/>
<keyword evidence="8" id="KW-1185">Reference proteome</keyword>
<dbReference type="RefSeq" id="WP_073150055.1">
    <property type="nucleotide sequence ID" value="NZ_FQYY01000004.1"/>
</dbReference>
<keyword evidence="3" id="KW-0369">Histidine metabolism</keyword>
<dbReference type="Gene3D" id="3.40.800.10">
    <property type="entry name" value="Ureohydrolase domain"/>
    <property type="match status" value="1"/>
</dbReference>
<dbReference type="GO" id="GO:0046872">
    <property type="term" value="F:metal ion binding"/>
    <property type="evidence" value="ECO:0007669"/>
    <property type="project" value="UniProtKB-KW"/>
</dbReference>
<dbReference type="InterPro" id="IPR023696">
    <property type="entry name" value="Ureohydrolase_dom_sf"/>
</dbReference>
<reference evidence="7 8" key="1">
    <citation type="submission" date="2016-11" db="EMBL/GenBank/DDBJ databases">
        <authorList>
            <person name="Jaros S."/>
            <person name="Januszkiewicz K."/>
            <person name="Wedrychowicz H."/>
        </authorList>
    </citation>
    <scope>NUCLEOTIDE SEQUENCE [LARGE SCALE GENOMIC DNA]</scope>
    <source>
        <strain evidence="7 8">DSM 21425</strain>
    </source>
</reference>
<feature type="binding site" evidence="5">
    <location>
        <position position="146"/>
    </location>
    <ligand>
        <name>Mn(2+)</name>
        <dbReference type="ChEBI" id="CHEBI:29035"/>
        <label>1</label>
    </ligand>
</feature>
<keyword evidence="2" id="KW-0378">Hydrolase</keyword>
<comment type="similarity">
    <text evidence="6">Belongs to the arginase family.</text>
</comment>
<dbReference type="GO" id="GO:0006547">
    <property type="term" value="P:L-histidine metabolic process"/>
    <property type="evidence" value="ECO:0007669"/>
    <property type="project" value="UniProtKB-KW"/>
</dbReference>
<feature type="binding site" evidence="5">
    <location>
        <position position="174"/>
    </location>
    <ligand>
        <name>Mn(2+)</name>
        <dbReference type="ChEBI" id="CHEBI:29035"/>
        <label>1</label>
    </ligand>
</feature>
<evidence type="ECO:0000256" key="2">
    <source>
        <dbReference type="ARBA" id="ARBA00022801"/>
    </source>
</evidence>
<evidence type="ECO:0000256" key="3">
    <source>
        <dbReference type="ARBA" id="ARBA00022808"/>
    </source>
</evidence>
<feature type="binding site" evidence="5">
    <location>
        <position position="172"/>
    </location>
    <ligand>
        <name>Mn(2+)</name>
        <dbReference type="ChEBI" id="CHEBI:29035"/>
        <label>1</label>
    </ligand>
</feature>
<dbReference type="Proteomes" id="UP000184225">
    <property type="component" value="Unassembled WGS sequence"/>
</dbReference>
<evidence type="ECO:0000256" key="4">
    <source>
        <dbReference type="ARBA" id="ARBA00023211"/>
    </source>
</evidence>
<organism evidence="7 8">
    <name type="scientific">Mesonia phycicola</name>
    <dbReference type="NCBI Taxonomy" id="579105"/>
    <lineage>
        <taxon>Bacteria</taxon>
        <taxon>Pseudomonadati</taxon>
        <taxon>Bacteroidota</taxon>
        <taxon>Flavobacteriia</taxon>
        <taxon>Flavobacteriales</taxon>
        <taxon>Flavobacteriaceae</taxon>
        <taxon>Mesonia</taxon>
    </lineage>
</organism>
<feature type="binding site" evidence="5">
    <location>
        <position position="259"/>
    </location>
    <ligand>
        <name>Mn(2+)</name>
        <dbReference type="ChEBI" id="CHEBI:29035"/>
        <label>1</label>
    </ligand>
</feature>
<name>A0A1M6E3A5_9FLAO</name>
<sequence length="325" mass="36841">MKNFNFYSTEKVTNFISYREGETKFGEALTFLRNFEELEKSDAKYVIFGIPEDIGVRGNFGKPGTAKAWDAFLKSFCNIQVNKYNNPEQCIILGEIDCSSYNEAALNTTSKSELGEIVEKIDLQVATVVEKIVSLGKIPIIIGGGHNNAYGNIKGTSTALKKAIHVLNLDAHTDLRKTDYRHSGNGFKYAKKEEYLDKYAIVGLHKNYTPQYIFEEMDSDKHINYSFLEEFLHLTTIQKLIKFQKATDFVKNQFGLEVDCDSIKNFDSSAITPSGFSVNEVRSFIKLSKKQKVLYLHLCEASPENNPTIGKALSYFVSDFIREEE</sequence>
<keyword evidence="4 5" id="KW-0464">Manganese</keyword>
<dbReference type="PIRSF" id="PIRSF036979">
    <property type="entry name" value="Arginase"/>
    <property type="match status" value="1"/>
</dbReference>
<dbReference type="PANTHER" id="PTHR11358">
    <property type="entry name" value="ARGINASE/AGMATINASE"/>
    <property type="match status" value="1"/>
</dbReference>
<dbReference type="EMBL" id="FQYY01000004">
    <property type="protein sequence ID" value="SHI79738.1"/>
    <property type="molecule type" value="Genomic_DNA"/>
</dbReference>
<dbReference type="STRING" id="579105.SAMN04488096_104321"/>
<evidence type="ECO:0000313" key="7">
    <source>
        <dbReference type="EMBL" id="SHI79738.1"/>
    </source>
</evidence>
<feature type="binding site" evidence="5">
    <location>
        <position position="261"/>
    </location>
    <ligand>
        <name>Mn(2+)</name>
        <dbReference type="ChEBI" id="CHEBI:29035"/>
        <label>1</label>
    </ligand>
</feature>
<accession>A0A1M6E3A5</accession>
<evidence type="ECO:0000313" key="8">
    <source>
        <dbReference type="Proteomes" id="UP000184225"/>
    </source>
</evidence>
<gene>
    <name evidence="7" type="ORF">SAMN04488096_104321</name>
</gene>
<keyword evidence="1 5" id="KW-0479">Metal-binding</keyword>
<protein>
    <submittedName>
        <fullName evidence="7">Formiminoglutamase</fullName>
    </submittedName>
</protein>